<dbReference type="AlphaFoldDB" id="A0A9W7GEF3"/>
<evidence type="ECO:0000313" key="1">
    <source>
        <dbReference type="EMBL" id="GMI43206.1"/>
    </source>
</evidence>
<keyword evidence="2" id="KW-1185">Reference proteome</keyword>
<accession>A0A9W7GEF3</accession>
<dbReference type="Pfam" id="PF13365">
    <property type="entry name" value="Trypsin_2"/>
    <property type="match status" value="1"/>
</dbReference>
<organism evidence="1 2">
    <name type="scientific">Triparma columacea</name>
    <dbReference type="NCBI Taxonomy" id="722753"/>
    <lineage>
        <taxon>Eukaryota</taxon>
        <taxon>Sar</taxon>
        <taxon>Stramenopiles</taxon>
        <taxon>Ochrophyta</taxon>
        <taxon>Bolidophyceae</taxon>
        <taxon>Parmales</taxon>
        <taxon>Triparmaceae</taxon>
        <taxon>Triparma</taxon>
    </lineage>
</organism>
<dbReference type="SUPFAM" id="SSF50494">
    <property type="entry name" value="Trypsin-like serine proteases"/>
    <property type="match status" value="1"/>
</dbReference>
<protein>
    <submittedName>
        <fullName evidence="1">Uncharacterized protein</fullName>
    </submittedName>
</protein>
<gene>
    <name evidence="1" type="ORF">TrCOL_g9773</name>
</gene>
<proteinExistence type="predicted"/>
<evidence type="ECO:0000313" key="2">
    <source>
        <dbReference type="Proteomes" id="UP001165065"/>
    </source>
</evidence>
<sequence length="333" mass="35734">MSGDDIGRLKGKECDKLIKDNNLHPSWLHSTLGARREMLNKVRDEKAGFVQQVRSHSEGVLAAAIEEGICEGFIKKTRKRKVGAGGEGGEKKEFLRRLLECSVHITPSGSGVFLGLEGGGEAVFLTCAHCMEGDVDDVDPEGGAVPPPLLGRTVDVVTWKGVTFVAECVAVDEVKDIAVLRAEGGGWEGLEHVVVGTPREKEGVVCIGNPYDWDLEGEKGAPRQNGFLPFHASFGTVERRGVKMEGLGGMIHGCWTYWGHSGAPIVGVEGAGEGGGLRCVGIHNSWNDDNGDRHGVDGAVIIKFLKKKGYGWTVEGGVVEENKEERGRVIDLT</sequence>
<reference evidence="2" key="1">
    <citation type="journal article" date="2023" name="Commun. Biol.">
        <title>Genome analysis of Parmales, the sister group of diatoms, reveals the evolutionary specialization of diatoms from phago-mixotrophs to photoautotrophs.</title>
        <authorList>
            <person name="Ban H."/>
            <person name="Sato S."/>
            <person name="Yoshikawa S."/>
            <person name="Yamada K."/>
            <person name="Nakamura Y."/>
            <person name="Ichinomiya M."/>
            <person name="Sato N."/>
            <person name="Blanc-Mathieu R."/>
            <person name="Endo H."/>
            <person name="Kuwata A."/>
            <person name="Ogata H."/>
        </authorList>
    </citation>
    <scope>NUCLEOTIDE SEQUENCE [LARGE SCALE GENOMIC DNA]</scope>
</reference>
<comment type="caution">
    <text evidence="1">The sequence shown here is derived from an EMBL/GenBank/DDBJ whole genome shotgun (WGS) entry which is preliminary data.</text>
</comment>
<name>A0A9W7GEF3_9STRA</name>
<dbReference type="OrthoDB" id="4217619at2759"/>
<dbReference type="EMBL" id="BRYA01001450">
    <property type="protein sequence ID" value="GMI43206.1"/>
    <property type="molecule type" value="Genomic_DNA"/>
</dbReference>
<dbReference type="Proteomes" id="UP001165065">
    <property type="component" value="Unassembled WGS sequence"/>
</dbReference>
<dbReference type="Gene3D" id="2.40.10.120">
    <property type="match status" value="1"/>
</dbReference>
<dbReference type="InterPro" id="IPR009003">
    <property type="entry name" value="Peptidase_S1_PA"/>
</dbReference>